<dbReference type="AlphaFoldDB" id="A8RFP8"/>
<proteinExistence type="predicted"/>
<protein>
    <submittedName>
        <fullName evidence="1">Uncharacterized protein</fullName>
    </submittedName>
</protein>
<sequence>MVYLMMVQCLSRNGRSNLMKIIIKGILICFMSILSFTPVFAEETNLNTIPDDKTVIDGDENVINLFKETVEQSKEFKKVRNDVKGVYLERVAEDGDQMYITIAYKLSETDDNNIAIFVGNKNNDILYAAVESQDGTDIMIDTFSKSRVQCGFYICTSTKTEKNKGNFCSATLGKKCGSFPGFSKRKLIKYVSCKGGVILSCKIMAPTYTVCSQHIYKANVCDM</sequence>
<dbReference type="HOGENOM" id="CLU_1238667_0_0_9"/>
<accession>A8RFP8</accession>
<reference evidence="1 2" key="1">
    <citation type="submission" date="2007-09" db="EMBL/GenBank/DDBJ databases">
        <title>Draft genome sequence of Eubacterium dolichum (DSM 3991).</title>
        <authorList>
            <person name="Sudarsanam P."/>
            <person name="Ley R."/>
            <person name="Guruge J."/>
            <person name="Turnbaugh P.J."/>
            <person name="Mahowald M."/>
            <person name="Liep D."/>
            <person name="Gordon J."/>
        </authorList>
    </citation>
    <scope>NUCLEOTIDE SEQUENCE [LARGE SCALE GENOMIC DNA]</scope>
    <source>
        <strain evidence="1 2">DSM 3991</strain>
    </source>
</reference>
<dbReference type="EMBL" id="ABAW02000025">
    <property type="protein sequence ID" value="EDP10296.1"/>
    <property type="molecule type" value="Genomic_DNA"/>
</dbReference>
<reference evidence="1 2" key="2">
    <citation type="submission" date="2007-09" db="EMBL/GenBank/DDBJ databases">
        <authorList>
            <person name="Fulton L."/>
            <person name="Clifton S."/>
            <person name="Fulton B."/>
            <person name="Xu J."/>
            <person name="Minx P."/>
            <person name="Pepin K.H."/>
            <person name="Johnson M."/>
            <person name="Thiruvilangam P."/>
            <person name="Bhonagiri V."/>
            <person name="Nash W.E."/>
            <person name="Mardis E.R."/>
            <person name="Wilson R.K."/>
        </authorList>
    </citation>
    <scope>NUCLEOTIDE SEQUENCE [LARGE SCALE GENOMIC DNA]</scope>
    <source>
        <strain evidence="1 2">DSM 3991</strain>
    </source>
</reference>
<comment type="caution">
    <text evidence="1">The sequence shown here is derived from an EMBL/GenBank/DDBJ whole genome shotgun (WGS) entry which is preliminary data.</text>
</comment>
<name>A8RFP8_9FIRM</name>
<evidence type="ECO:0000313" key="2">
    <source>
        <dbReference type="Proteomes" id="UP000004090"/>
    </source>
</evidence>
<dbReference type="Proteomes" id="UP000004090">
    <property type="component" value="Unassembled WGS sequence"/>
</dbReference>
<dbReference type="STRING" id="428127.EUBDOL_02311"/>
<organism evidence="1 2">
    <name type="scientific">Amedibacillus dolichus DSM 3991</name>
    <dbReference type="NCBI Taxonomy" id="428127"/>
    <lineage>
        <taxon>Bacteria</taxon>
        <taxon>Bacillati</taxon>
        <taxon>Bacillota</taxon>
        <taxon>Erysipelotrichia</taxon>
        <taxon>Erysipelotrichales</taxon>
        <taxon>Erysipelotrichaceae</taxon>
        <taxon>Amedibacillus</taxon>
    </lineage>
</organism>
<evidence type="ECO:0000313" key="1">
    <source>
        <dbReference type="EMBL" id="EDP10296.1"/>
    </source>
</evidence>
<gene>
    <name evidence="1" type="ORF">EUBDOL_02311</name>
</gene>